<name>A0A381NQL8_9ZZZZ</name>
<sequence>MLNIYLDEYVNELDEVIVNSSGLSGNILDDLRNLGISKEYNFDDFGIPGFKGIRKERILSDKEVATRFLLMPLTGGMDIEFLYNAISGYYDLKRKEIEYKNQLYITDQIIIFYGKKYFIDEFSLDENKIHEFVSSAVQNYPLNQNFKAGNHSLVLEYLKKNFKRLNN</sequence>
<dbReference type="EMBL" id="UINC01000529">
    <property type="protein sequence ID" value="SUZ56886.1"/>
    <property type="molecule type" value="Genomic_DNA"/>
</dbReference>
<reference evidence="1" key="1">
    <citation type="submission" date="2018-05" db="EMBL/GenBank/DDBJ databases">
        <authorList>
            <person name="Lanie J.A."/>
            <person name="Ng W.-L."/>
            <person name="Kazmierczak K.M."/>
            <person name="Andrzejewski T.M."/>
            <person name="Davidsen T.M."/>
            <person name="Wayne K.J."/>
            <person name="Tettelin H."/>
            <person name="Glass J.I."/>
            <person name="Rusch D."/>
            <person name="Podicherti R."/>
            <person name="Tsui H.-C.T."/>
            <person name="Winkler M.E."/>
        </authorList>
    </citation>
    <scope>NUCLEOTIDE SEQUENCE</scope>
</reference>
<proteinExistence type="predicted"/>
<dbReference type="AlphaFoldDB" id="A0A381NQL8"/>
<accession>A0A381NQL8</accession>
<evidence type="ECO:0000313" key="1">
    <source>
        <dbReference type="EMBL" id="SUZ56886.1"/>
    </source>
</evidence>
<protein>
    <submittedName>
        <fullName evidence="1">Uncharacterized protein</fullName>
    </submittedName>
</protein>
<gene>
    <name evidence="1" type="ORF">METZ01_LOCUS9740</name>
</gene>
<organism evidence="1">
    <name type="scientific">marine metagenome</name>
    <dbReference type="NCBI Taxonomy" id="408172"/>
    <lineage>
        <taxon>unclassified sequences</taxon>
        <taxon>metagenomes</taxon>
        <taxon>ecological metagenomes</taxon>
    </lineage>
</organism>